<protein>
    <recommendedName>
        <fullName evidence="3">Transposase</fullName>
    </recommendedName>
</protein>
<sequence length="49" mass="5762">MFLAKHEKKLAREQKILARRRAAAKAANRKLSESCNYQKQRLKVAKLHE</sequence>
<dbReference type="RefSeq" id="WP_321553628.1">
    <property type="nucleotide sequence ID" value="NZ_JAXIVU010000009.1"/>
</dbReference>
<evidence type="ECO:0000313" key="2">
    <source>
        <dbReference type="Proteomes" id="UP001294570"/>
    </source>
</evidence>
<accession>A0ABU5GRR0</accession>
<name>A0ABU5GRR0_9GAMM</name>
<gene>
    <name evidence="1" type="ORF">TOI97_08170</name>
</gene>
<evidence type="ECO:0008006" key="3">
    <source>
        <dbReference type="Google" id="ProtNLM"/>
    </source>
</evidence>
<keyword evidence="2" id="KW-1185">Reference proteome</keyword>
<comment type="caution">
    <text evidence="1">The sequence shown here is derived from an EMBL/GenBank/DDBJ whole genome shotgun (WGS) entry which is preliminary data.</text>
</comment>
<dbReference type="EMBL" id="JAXIVU010000009">
    <property type="protein sequence ID" value="MDY7219539.1"/>
    <property type="molecule type" value="Genomic_DNA"/>
</dbReference>
<organism evidence="1 2">
    <name type="scientific">Denitrificimonas halotolerans</name>
    <dbReference type="NCBI Taxonomy" id="3098930"/>
    <lineage>
        <taxon>Bacteria</taxon>
        <taxon>Pseudomonadati</taxon>
        <taxon>Pseudomonadota</taxon>
        <taxon>Gammaproteobacteria</taxon>
        <taxon>Pseudomonadales</taxon>
        <taxon>Pseudomonadaceae</taxon>
        <taxon>Denitrificimonas</taxon>
    </lineage>
</organism>
<dbReference type="Proteomes" id="UP001294570">
    <property type="component" value="Unassembled WGS sequence"/>
</dbReference>
<proteinExistence type="predicted"/>
<reference evidence="1 2" key="1">
    <citation type="submission" date="2023-12" db="EMBL/GenBank/DDBJ databases">
        <title>Denitrificimonas halotolerans sp. nov.,a novel species isolated from landfill leachate.</title>
        <authorList>
            <person name="Wang S."/>
        </authorList>
    </citation>
    <scope>NUCLEOTIDE SEQUENCE [LARGE SCALE GENOMIC DNA]</scope>
    <source>
        <strain evidence="1 2">JX-1</strain>
    </source>
</reference>
<evidence type="ECO:0000313" key="1">
    <source>
        <dbReference type="EMBL" id="MDY7219539.1"/>
    </source>
</evidence>